<protein>
    <recommendedName>
        <fullName evidence="2">Cyclophilin-like domain-containing protein</fullName>
    </recommendedName>
</protein>
<gene>
    <name evidence="3" type="ORF">Pta02_73190</name>
</gene>
<dbReference type="Proteomes" id="UP000634476">
    <property type="component" value="Unassembled WGS sequence"/>
</dbReference>
<proteinExistence type="predicted"/>
<accession>A0A8J3T6J3</accession>
<comment type="caution">
    <text evidence="3">The sequence shown here is derived from an EMBL/GenBank/DDBJ whole genome shotgun (WGS) entry which is preliminary data.</text>
</comment>
<sequence length="105" mass="11193">MFARTGGRACRGDNLDPLSRSAAPSGRQPARPHSRRPGGREKIGYLPRKPDTEGSPGSDPEDGDLIYNAAGIGHSDQVVHLGDYQATLERLTELQGGDVTVTLAR</sequence>
<keyword evidence="4" id="KW-1185">Reference proteome</keyword>
<evidence type="ECO:0000313" key="4">
    <source>
        <dbReference type="Proteomes" id="UP000634476"/>
    </source>
</evidence>
<evidence type="ECO:0000256" key="1">
    <source>
        <dbReference type="SAM" id="MobiDB-lite"/>
    </source>
</evidence>
<dbReference type="EMBL" id="BOOK01000066">
    <property type="protein sequence ID" value="GII05311.1"/>
    <property type="molecule type" value="Genomic_DNA"/>
</dbReference>
<dbReference type="RefSeq" id="WP_239131502.1">
    <property type="nucleotide sequence ID" value="NZ_BOOK01000066.1"/>
</dbReference>
<name>A0A8J3T6J3_9ACTN</name>
<dbReference type="AlphaFoldDB" id="A0A8J3T6J3"/>
<evidence type="ECO:0000259" key="2">
    <source>
        <dbReference type="Pfam" id="PF18050"/>
    </source>
</evidence>
<organism evidence="3 4">
    <name type="scientific">Planobispora takensis</name>
    <dbReference type="NCBI Taxonomy" id="1367882"/>
    <lineage>
        <taxon>Bacteria</taxon>
        <taxon>Bacillati</taxon>
        <taxon>Actinomycetota</taxon>
        <taxon>Actinomycetes</taxon>
        <taxon>Streptosporangiales</taxon>
        <taxon>Streptosporangiaceae</taxon>
        <taxon>Planobispora</taxon>
    </lineage>
</organism>
<feature type="compositionally biased region" description="Basic and acidic residues" evidence="1">
    <location>
        <begin position="38"/>
        <end position="52"/>
    </location>
</feature>
<feature type="domain" description="Cyclophilin-like" evidence="2">
    <location>
        <begin position="35"/>
        <end position="103"/>
    </location>
</feature>
<feature type="region of interest" description="Disordered" evidence="1">
    <location>
        <begin position="1"/>
        <end position="68"/>
    </location>
</feature>
<evidence type="ECO:0000313" key="3">
    <source>
        <dbReference type="EMBL" id="GII05311.1"/>
    </source>
</evidence>
<dbReference type="Pfam" id="PF18050">
    <property type="entry name" value="Cyclophil_like2"/>
    <property type="match status" value="1"/>
</dbReference>
<dbReference type="InterPro" id="IPR041183">
    <property type="entry name" value="Cyclophilin-like"/>
</dbReference>
<reference evidence="3" key="1">
    <citation type="submission" date="2021-01" db="EMBL/GenBank/DDBJ databases">
        <title>Whole genome shotgun sequence of Planobispora takensis NBRC 109077.</title>
        <authorList>
            <person name="Komaki H."/>
            <person name="Tamura T."/>
        </authorList>
    </citation>
    <scope>NUCLEOTIDE SEQUENCE</scope>
    <source>
        <strain evidence="3">NBRC 109077</strain>
    </source>
</reference>